<sequence length="730" mass="84045">MKTDEVIAELLSLKGYESLRPPQEKAIEQGLLENNNNYIIIAPTSTGKTFTAELAIYRTLKSGGRVLYLVPSKALVTEKMNDFKYLNEKKHYLIADSTGEDAWDEAHVLITTVETFFFNTLKNPTLTRGFNLAIVDEFHLLYDRLRGFILEKSLILSKEFNLRLICLSATFEDKKEVAEWLGSALLVNIPEENRQIKLKEDVIPVYDVASTNRQKELYKCLIKLDNHPYLIFCNTKPNTASRARDMAEYVHKNKLRTNLGNEYKVENIRKEMEAILGRELTENEELLSQCLAYKVGFHNALLDMDIRTFVETRFNSGMIDWLFATTTLAVGFNSPTKSVVINDLRLGDDFLPVYMYIQMIGRAGRPQFCGDGEKIGYAYVVANSTANEMQIRSKYFGKQLENAYSHIAYDDYFRKAILELIYAERNRYTNIISFFENSFNTFQTKRNLFGTYNLIEKIKEHVTWLIGNKFIRDEGAAGYKLTPLGEVTVEFLMHSYVAYPLTAFQRIEEYIKEQGLAPTFDTVYMLIKTLNEATGFGLYKKQRESSPEVEQFFGRRGIIEVGNSEYTAYAIWYGWMENKTLKDIENTCKVYVDPIKSVADELIRALSLMENMFKASGRNVPIAFQYLRIRVKKGIGEKEVSVAKYPGYGREMTKDLYVTAVSIINAIKRPMPLAKDIPNSSLMEFYIDLLNTEGREEAKRYLISHSRLFREGRAESFIELVEKEIPVKAS</sequence>
<dbReference type="Pfam" id="PF00270">
    <property type="entry name" value="DEAD"/>
    <property type="match status" value="1"/>
</dbReference>
<dbReference type="SMART" id="SM00490">
    <property type="entry name" value="HELICc"/>
    <property type="match status" value="1"/>
</dbReference>
<accession>A0A062UW68</accession>
<dbReference type="InterPro" id="IPR011545">
    <property type="entry name" value="DEAD/DEAH_box_helicase_dom"/>
</dbReference>
<dbReference type="GO" id="GO:0140097">
    <property type="term" value="F:catalytic activity, acting on DNA"/>
    <property type="evidence" value="ECO:0007669"/>
    <property type="project" value="UniProtKB-ARBA"/>
</dbReference>
<dbReference type="InterPro" id="IPR001650">
    <property type="entry name" value="Helicase_C-like"/>
</dbReference>
<dbReference type="InterPro" id="IPR027417">
    <property type="entry name" value="P-loop_NTPase"/>
</dbReference>
<feature type="domain" description="Helicase ATP-binding" evidence="5">
    <location>
        <begin position="29"/>
        <end position="189"/>
    </location>
</feature>
<feature type="domain" description="Helicase C-terminal" evidence="6">
    <location>
        <begin position="216"/>
        <end position="421"/>
    </location>
</feature>
<keyword evidence="4" id="KW-0067">ATP-binding</keyword>
<reference evidence="7 8" key="1">
    <citation type="journal article" date="2013" name="Nature">
        <title>Anaerobic oxidation of methane coupled to nitrate reduction in a novel archaeal lineage.</title>
        <authorList>
            <person name="Haroon M.F."/>
            <person name="Hu S."/>
            <person name="Shi Y."/>
            <person name="Imelfort M."/>
            <person name="Keller J."/>
            <person name="Hugenholtz P."/>
            <person name="Yuan Z."/>
            <person name="Tyson G.W."/>
        </authorList>
    </citation>
    <scope>NUCLEOTIDE SEQUENCE [LARGE SCALE GENOMIC DNA]</scope>
    <source>
        <strain evidence="7 8">ANME-2d</strain>
    </source>
</reference>
<keyword evidence="8" id="KW-1185">Reference proteome</keyword>
<proteinExistence type="predicted"/>
<comment type="caution">
    <text evidence="7">The sequence shown here is derived from an EMBL/GenBank/DDBJ whole genome shotgun (WGS) entry which is preliminary data.</text>
</comment>
<dbReference type="RefSeq" id="WP_048092019.1">
    <property type="nucleotide sequence ID" value="NZ_JMIY01000006.1"/>
</dbReference>
<keyword evidence="1" id="KW-0547">Nucleotide-binding</keyword>
<dbReference type="GO" id="GO:0003676">
    <property type="term" value="F:nucleic acid binding"/>
    <property type="evidence" value="ECO:0007669"/>
    <property type="project" value="InterPro"/>
</dbReference>
<evidence type="ECO:0000313" key="8">
    <source>
        <dbReference type="Proteomes" id="UP000027153"/>
    </source>
</evidence>
<dbReference type="GO" id="GO:0005524">
    <property type="term" value="F:ATP binding"/>
    <property type="evidence" value="ECO:0007669"/>
    <property type="project" value="UniProtKB-KW"/>
</dbReference>
<dbReference type="PANTHER" id="PTHR47961:SF10">
    <property type="entry name" value="ATP-DEPENDENT DNA HELICASE HEL308"/>
    <property type="match status" value="1"/>
</dbReference>
<gene>
    <name evidence="7" type="ORF">ANME2D_02463</name>
</gene>
<evidence type="ECO:0000313" key="7">
    <source>
        <dbReference type="EMBL" id="KCZ71261.1"/>
    </source>
</evidence>
<dbReference type="GO" id="GO:0004386">
    <property type="term" value="F:helicase activity"/>
    <property type="evidence" value="ECO:0007669"/>
    <property type="project" value="UniProtKB-KW"/>
</dbReference>
<dbReference type="Proteomes" id="UP000027153">
    <property type="component" value="Unassembled WGS sequence"/>
</dbReference>
<dbReference type="EMBL" id="JMIY01000006">
    <property type="protein sequence ID" value="KCZ71261.1"/>
    <property type="molecule type" value="Genomic_DNA"/>
</dbReference>
<dbReference type="AlphaFoldDB" id="A0A062UW68"/>
<dbReference type="GO" id="GO:0016787">
    <property type="term" value="F:hydrolase activity"/>
    <property type="evidence" value="ECO:0007669"/>
    <property type="project" value="UniProtKB-KW"/>
</dbReference>
<evidence type="ECO:0000259" key="5">
    <source>
        <dbReference type="PROSITE" id="PS51192"/>
    </source>
</evidence>
<keyword evidence="2" id="KW-0378">Hydrolase</keyword>
<dbReference type="SMART" id="SM00487">
    <property type="entry name" value="DEXDc"/>
    <property type="match status" value="1"/>
</dbReference>
<dbReference type="Gene3D" id="3.40.50.300">
    <property type="entry name" value="P-loop containing nucleotide triphosphate hydrolases"/>
    <property type="match status" value="2"/>
</dbReference>
<dbReference type="OrthoDB" id="351086at2157"/>
<dbReference type="InterPro" id="IPR014001">
    <property type="entry name" value="Helicase_ATP-bd"/>
</dbReference>
<evidence type="ECO:0000259" key="6">
    <source>
        <dbReference type="PROSITE" id="PS51194"/>
    </source>
</evidence>
<evidence type="ECO:0000256" key="4">
    <source>
        <dbReference type="ARBA" id="ARBA00022840"/>
    </source>
</evidence>
<dbReference type="PROSITE" id="PS51192">
    <property type="entry name" value="HELICASE_ATP_BIND_1"/>
    <property type="match status" value="1"/>
</dbReference>
<protein>
    <submittedName>
        <fullName evidence="7">Superfamily II helicase</fullName>
    </submittedName>
</protein>
<dbReference type="InterPro" id="IPR050474">
    <property type="entry name" value="Hel308_SKI2-like"/>
</dbReference>
<dbReference type="PROSITE" id="PS51194">
    <property type="entry name" value="HELICASE_CTER"/>
    <property type="match status" value="1"/>
</dbReference>
<dbReference type="PANTHER" id="PTHR47961">
    <property type="entry name" value="DNA POLYMERASE THETA, PUTATIVE (AFU_ORTHOLOGUE AFUA_1G05260)-RELATED"/>
    <property type="match status" value="1"/>
</dbReference>
<evidence type="ECO:0000256" key="3">
    <source>
        <dbReference type="ARBA" id="ARBA00022806"/>
    </source>
</evidence>
<dbReference type="SUPFAM" id="SSF52540">
    <property type="entry name" value="P-loop containing nucleoside triphosphate hydrolases"/>
    <property type="match status" value="1"/>
</dbReference>
<organism evidence="7 8">
    <name type="scientific">Candidatus Methanoperedens nitratireducens</name>
    <dbReference type="NCBI Taxonomy" id="1392998"/>
    <lineage>
        <taxon>Archaea</taxon>
        <taxon>Methanobacteriati</taxon>
        <taxon>Methanobacteriota</taxon>
        <taxon>Stenosarchaea group</taxon>
        <taxon>Methanomicrobia</taxon>
        <taxon>Methanosarcinales</taxon>
        <taxon>ANME-2 cluster</taxon>
        <taxon>Candidatus Methanoperedentaceae</taxon>
        <taxon>Candidatus Methanoperedens</taxon>
    </lineage>
</organism>
<dbReference type="Gene3D" id="1.10.3380.30">
    <property type="match status" value="1"/>
</dbReference>
<evidence type="ECO:0000256" key="2">
    <source>
        <dbReference type="ARBA" id="ARBA00022801"/>
    </source>
</evidence>
<keyword evidence="3 7" id="KW-0347">Helicase</keyword>
<name>A0A062UW68_9EURY</name>
<dbReference type="Pfam" id="PF00271">
    <property type="entry name" value="Helicase_C"/>
    <property type="match status" value="1"/>
</dbReference>
<evidence type="ECO:0000256" key="1">
    <source>
        <dbReference type="ARBA" id="ARBA00022741"/>
    </source>
</evidence>